<evidence type="ECO:0000313" key="9">
    <source>
        <dbReference type="Proteomes" id="UP000649289"/>
    </source>
</evidence>
<dbReference type="InterPro" id="IPR009100">
    <property type="entry name" value="AcylCoA_DH/oxidase_NM_dom_sf"/>
</dbReference>
<comment type="similarity">
    <text evidence="2">Belongs to the acyl-CoA dehydrogenase family.</text>
</comment>
<keyword evidence="9" id="KW-1185">Reference proteome</keyword>
<evidence type="ECO:0000313" key="8">
    <source>
        <dbReference type="EMBL" id="MBD3915617.1"/>
    </source>
</evidence>
<dbReference type="SUPFAM" id="SSF56645">
    <property type="entry name" value="Acyl-CoA dehydrogenase NM domain-like"/>
    <property type="match status" value="1"/>
</dbReference>
<organism evidence="8 9">
    <name type="scientific">Nocardioides hwasunensis</name>
    <dbReference type="NCBI Taxonomy" id="397258"/>
    <lineage>
        <taxon>Bacteria</taxon>
        <taxon>Bacillati</taxon>
        <taxon>Actinomycetota</taxon>
        <taxon>Actinomycetes</taxon>
        <taxon>Propionibacteriales</taxon>
        <taxon>Nocardioidaceae</taxon>
        <taxon>Nocardioides</taxon>
    </lineage>
</organism>
<sequence>MTATSIIPPGAADEDRRELVRLTTDLLGRHSGTEHLRERLDAGQAHDPRLWARLAEAGLVSALVPEEHGGAGLDPSYVSGVLHELGRHATPEPFLETAVVAVTLLAGSTDTAYAGPWLERITAGEVLVAVRLGGLTPHVVHAADADLLLDVADDGTVRAHDASDLEVQELAALDALRPLALVRPGTDGVLLAVPPAVVERARLLAVAGAACLLAGATRALLDQTVDYVTVRHQFGRPVGSFQAVKHAAADMAVMSEMTTSAALGALDAVEVSTPEDARRRAWAAKAYAGDAAARANVSALQLHGGIGFTWEYHLHLWLKRVMSLAASYGTTSALRRELARELVDRQRERRG</sequence>
<accession>A0ABR8MI12</accession>
<dbReference type="InterPro" id="IPR009075">
    <property type="entry name" value="AcylCo_DH/oxidase_C"/>
</dbReference>
<evidence type="ECO:0000256" key="1">
    <source>
        <dbReference type="ARBA" id="ARBA00001974"/>
    </source>
</evidence>
<evidence type="ECO:0000256" key="4">
    <source>
        <dbReference type="ARBA" id="ARBA00022827"/>
    </source>
</evidence>
<feature type="domain" description="Acyl-CoA dehydrogenase/oxidase C-terminal" evidence="6">
    <location>
        <begin position="209"/>
        <end position="342"/>
    </location>
</feature>
<protein>
    <submittedName>
        <fullName evidence="8">Acyl-CoA dehydrogenase family protein</fullName>
    </submittedName>
</protein>
<evidence type="ECO:0000256" key="5">
    <source>
        <dbReference type="ARBA" id="ARBA00023002"/>
    </source>
</evidence>
<evidence type="ECO:0000259" key="7">
    <source>
        <dbReference type="Pfam" id="PF02771"/>
    </source>
</evidence>
<proteinExistence type="inferred from homology"/>
<dbReference type="InterPro" id="IPR037069">
    <property type="entry name" value="AcylCoA_DH/ox_N_sf"/>
</dbReference>
<reference evidence="8 9" key="1">
    <citation type="submission" date="2020-09" db="EMBL/GenBank/DDBJ databases">
        <title>novel species in genus Nocardioides.</title>
        <authorList>
            <person name="Zhang G."/>
        </authorList>
    </citation>
    <scope>NUCLEOTIDE SEQUENCE [LARGE SCALE GENOMIC DNA]</scope>
    <source>
        <strain evidence="8 9">19197</strain>
    </source>
</reference>
<evidence type="ECO:0000256" key="2">
    <source>
        <dbReference type="ARBA" id="ARBA00009347"/>
    </source>
</evidence>
<dbReference type="PANTHER" id="PTHR43884">
    <property type="entry name" value="ACYL-COA DEHYDROGENASE"/>
    <property type="match status" value="1"/>
</dbReference>
<dbReference type="PANTHER" id="PTHR43884:SF20">
    <property type="entry name" value="ACYL-COA DEHYDROGENASE FADE28"/>
    <property type="match status" value="1"/>
</dbReference>
<gene>
    <name evidence="8" type="ORF">IEZ25_13420</name>
</gene>
<keyword evidence="3" id="KW-0285">Flavoprotein</keyword>
<evidence type="ECO:0000259" key="6">
    <source>
        <dbReference type="Pfam" id="PF00441"/>
    </source>
</evidence>
<dbReference type="Pfam" id="PF00441">
    <property type="entry name" value="Acyl-CoA_dh_1"/>
    <property type="match status" value="1"/>
</dbReference>
<dbReference type="InterPro" id="IPR036250">
    <property type="entry name" value="AcylCo_DH-like_C"/>
</dbReference>
<dbReference type="Gene3D" id="1.10.540.10">
    <property type="entry name" value="Acyl-CoA dehydrogenase/oxidase, N-terminal domain"/>
    <property type="match status" value="1"/>
</dbReference>
<dbReference type="Gene3D" id="1.20.140.10">
    <property type="entry name" value="Butyryl-CoA Dehydrogenase, subunit A, domain 3"/>
    <property type="match status" value="1"/>
</dbReference>
<keyword evidence="5" id="KW-0560">Oxidoreductase</keyword>
<comment type="cofactor">
    <cofactor evidence="1">
        <name>FAD</name>
        <dbReference type="ChEBI" id="CHEBI:57692"/>
    </cofactor>
</comment>
<feature type="domain" description="Acyl-CoA dehydrogenase/oxidase N-terminal" evidence="7">
    <location>
        <begin position="34"/>
        <end position="125"/>
    </location>
</feature>
<dbReference type="InterPro" id="IPR013786">
    <property type="entry name" value="AcylCoA_DH/ox_N"/>
</dbReference>
<dbReference type="EMBL" id="JACXYY010000005">
    <property type="protein sequence ID" value="MBD3915617.1"/>
    <property type="molecule type" value="Genomic_DNA"/>
</dbReference>
<keyword evidence="4" id="KW-0274">FAD</keyword>
<dbReference type="Proteomes" id="UP000649289">
    <property type="component" value="Unassembled WGS sequence"/>
</dbReference>
<dbReference type="RefSeq" id="WP_191199945.1">
    <property type="nucleotide sequence ID" value="NZ_BAAAPA010000007.1"/>
</dbReference>
<dbReference type="SUPFAM" id="SSF47203">
    <property type="entry name" value="Acyl-CoA dehydrogenase C-terminal domain-like"/>
    <property type="match status" value="1"/>
</dbReference>
<name>A0ABR8MI12_9ACTN</name>
<comment type="caution">
    <text evidence="8">The sequence shown here is derived from an EMBL/GenBank/DDBJ whole genome shotgun (WGS) entry which is preliminary data.</text>
</comment>
<dbReference type="Pfam" id="PF02771">
    <property type="entry name" value="Acyl-CoA_dh_N"/>
    <property type="match status" value="1"/>
</dbReference>
<evidence type="ECO:0000256" key="3">
    <source>
        <dbReference type="ARBA" id="ARBA00022630"/>
    </source>
</evidence>